<dbReference type="Pfam" id="PF00487">
    <property type="entry name" value="FA_desaturase"/>
    <property type="match status" value="1"/>
</dbReference>
<keyword evidence="5" id="KW-1185">Reference proteome</keyword>
<evidence type="ECO:0000313" key="5">
    <source>
        <dbReference type="Proteomes" id="UP000660262"/>
    </source>
</evidence>
<evidence type="ECO:0000313" key="4">
    <source>
        <dbReference type="EMBL" id="GHP07573.1"/>
    </source>
</evidence>
<feature type="transmembrane region" description="Helical" evidence="2">
    <location>
        <begin position="142"/>
        <end position="163"/>
    </location>
</feature>
<dbReference type="EMBL" id="BNJQ01000017">
    <property type="protein sequence ID" value="GHP07573.1"/>
    <property type="molecule type" value="Genomic_DNA"/>
</dbReference>
<evidence type="ECO:0000256" key="2">
    <source>
        <dbReference type="SAM" id="Phobius"/>
    </source>
</evidence>
<feature type="region of interest" description="Disordered" evidence="1">
    <location>
        <begin position="56"/>
        <end position="87"/>
    </location>
</feature>
<feature type="transmembrane region" description="Helical" evidence="2">
    <location>
        <begin position="323"/>
        <end position="344"/>
    </location>
</feature>
<keyword evidence="2" id="KW-0472">Membrane</keyword>
<accession>A0A830HLP3</accession>
<feature type="transmembrane region" description="Helical" evidence="2">
    <location>
        <begin position="169"/>
        <end position="191"/>
    </location>
</feature>
<feature type="domain" description="Fatty acid desaturase" evidence="3">
    <location>
        <begin position="170"/>
        <end position="445"/>
    </location>
</feature>
<organism evidence="4 5">
    <name type="scientific">Pycnococcus provasolii</name>
    <dbReference type="NCBI Taxonomy" id="41880"/>
    <lineage>
        <taxon>Eukaryota</taxon>
        <taxon>Viridiplantae</taxon>
        <taxon>Chlorophyta</taxon>
        <taxon>Pseudoscourfieldiophyceae</taxon>
        <taxon>Pseudoscourfieldiales</taxon>
        <taxon>Pycnococcaceae</taxon>
        <taxon>Pycnococcus</taxon>
    </lineage>
</organism>
<evidence type="ECO:0000256" key="1">
    <source>
        <dbReference type="SAM" id="MobiDB-lite"/>
    </source>
</evidence>
<dbReference type="OrthoDB" id="1461976at2759"/>
<feature type="transmembrane region" description="Helical" evidence="2">
    <location>
        <begin position="267"/>
        <end position="288"/>
    </location>
</feature>
<evidence type="ECO:0000259" key="3">
    <source>
        <dbReference type="Pfam" id="PF00487"/>
    </source>
</evidence>
<comment type="caution">
    <text evidence="4">The sequence shown here is derived from an EMBL/GenBank/DDBJ whole genome shotgun (WGS) entry which is preliminary data.</text>
</comment>
<dbReference type="InterPro" id="IPR012171">
    <property type="entry name" value="Fatty_acid_desaturase"/>
</dbReference>
<reference evidence="4" key="1">
    <citation type="submission" date="2020-10" db="EMBL/GenBank/DDBJ databases">
        <title>Unveiling of a novel bifunctional photoreceptor, Dualchrome1, isolated from a cosmopolitan green alga.</title>
        <authorList>
            <person name="Suzuki S."/>
            <person name="Kawachi M."/>
        </authorList>
    </citation>
    <scope>NUCLEOTIDE SEQUENCE</scope>
    <source>
        <strain evidence="4">NIES 2893</strain>
    </source>
</reference>
<dbReference type="AlphaFoldDB" id="A0A830HLP3"/>
<feature type="region of interest" description="Disordered" evidence="1">
    <location>
        <begin position="1"/>
        <end position="22"/>
    </location>
</feature>
<proteinExistence type="predicted"/>
<dbReference type="GO" id="GO:0016491">
    <property type="term" value="F:oxidoreductase activity"/>
    <property type="evidence" value="ECO:0007669"/>
    <property type="project" value="InterPro"/>
</dbReference>
<feature type="transmembrane region" description="Helical" evidence="2">
    <location>
        <begin position="351"/>
        <end position="371"/>
    </location>
</feature>
<protein>
    <submittedName>
        <fullName evidence="4">Linoleoyl-CoA desaturase</fullName>
    </submittedName>
</protein>
<keyword evidence="2" id="KW-0812">Transmembrane</keyword>
<dbReference type="PANTHER" id="PTHR32100">
    <property type="entry name" value="OMEGA-6 FATTY ACID DESATURASE, CHLOROPLASTIC"/>
    <property type="match status" value="1"/>
</dbReference>
<sequence length="483" mass="52229">MATTAHTTHSAHRIAPCGSHHPRVLQGTRRARAATSLAAFSSQGCLKSSAHSAVPNSWRRRYGGGSESLSQCSKRQRAVDTTTTTTTTNYEGVPTVTDLSGLGAVENQVGMTYRSLDALPTRKEVLAAIPAHCFKKNTAKSLLYAFTSTALTAACGVLGYLFIPLQAAYWPAWVAYAIVTGTVATGAWVVAHECGHGAFSDNRRLQDAVGYALHSALLVPYFSWQRSHAIHHANTNHLEEGETHVPAVAGDPKGDGGLIAKSKIGELPWTVLNSIIVLLFGWPAYLIAGASGGPVRGATNHFWPWAGEQGRHSLFPGGWKKKVLMSDVGVFAVIGLLAYWAYAAGSIMPALALYVGPYLVTNAWLVGYTWLQHTDVDIAQYTGSDWNWVRGAFLTVDRPYGPVFDFLHHRIGSTHVAHHVDHTIPHYNAVEATEALKKAFPHLYMYDPTPVHQALFRVASKCIAVKPSGKGGQYVFTDQPLAA</sequence>
<dbReference type="CDD" id="cd03507">
    <property type="entry name" value="Delta12-FADS-like"/>
    <property type="match status" value="1"/>
</dbReference>
<gene>
    <name evidence="4" type="ORF">PPROV_000631500</name>
</gene>
<name>A0A830HLP3_9CHLO</name>
<dbReference type="Proteomes" id="UP000660262">
    <property type="component" value="Unassembled WGS sequence"/>
</dbReference>
<dbReference type="GO" id="GO:0006629">
    <property type="term" value="P:lipid metabolic process"/>
    <property type="evidence" value="ECO:0007669"/>
    <property type="project" value="InterPro"/>
</dbReference>
<keyword evidence="2" id="KW-1133">Transmembrane helix</keyword>
<dbReference type="InterPro" id="IPR005804">
    <property type="entry name" value="FA_desaturase_dom"/>
</dbReference>